<feature type="transmembrane region" description="Helical" evidence="15">
    <location>
        <begin position="436"/>
        <end position="458"/>
    </location>
</feature>
<dbReference type="PANTHER" id="PTHR12726:SF0">
    <property type="entry name" value="CERAMIDE GLUCOSYLTRANSFERASE"/>
    <property type="match status" value="1"/>
</dbReference>
<feature type="transmembrane region" description="Helical" evidence="15">
    <location>
        <begin position="33"/>
        <end position="55"/>
    </location>
</feature>
<protein>
    <recommendedName>
        <fullName evidence="6">Ceramide glucosyltransferase</fullName>
        <ecNumber evidence="5">2.4.1.80</ecNumber>
    </recommendedName>
    <alternativeName>
        <fullName evidence="13">Glucosylceramide synthase</fullName>
    </alternativeName>
    <alternativeName>
        <fullName evidence="14">UDP-glucose ceramide glucosyltransferase</fullName>
    </alternativeName>
    <alternativeName>
        <fullName evidence="12">UDP-glucose:N-acylsphingosine D-glucosyltransferase</fullName>
    </alternativeName>
</protein>
<evidence type="ECO:0000256" key="12">
    <source>
        <dbReference type="ARBA" id="ARBA00031017"/>
    </source>
</evidence>
<evidence type="ECO:0000256" key="10">
    <source>
        <dbReference type="ARBA" id="ARBA00022989"/>
    </source>
</evidence>
<evidence type="ECO:0000256" key="7">
    <source>
        <dbReference type="ARBA" id="ARBA00022676"/>
    </source>
</evidence>
<evidence type="ECO:0000256" key="5">
    <source>
        <dbReference type="ARBA" id="ARBA00012699"/>
    </source>
</evidence>
<dbReference type="GO" id="GO:0008120">
    <property type="term" value="F:ceramide glucosyltransferase activity"/>
    <property type="evidence" value="ECO:0007669"/>
    <property type="project" value="UniProtKB-EC"/>
</dbReference>
<dbReference type="AlphaFoldDB" id="A0A0B1P239"/>
<dbReference type="SUPFAM" id="SSF53448">
    <property type="entry name" value="Nucleotide-diphospho-sugar transferases"/>
    <property type="match status" value="1"/>
</dbReference>
<dbReference type="HOGENOM" id="CLU_030898_1_0_1"/>
<dbReference type="OMA" id="IVWIIDC"/>
<evidence type="ECO:0000256" key="13">
    <source>
        <dbReference type="ARBA" id="ARBA00031543"/>
    </source>
</evidence>
<dbReference type="InterPro" id="IPR025993">
    <property type="entry name" value="Ceramide_glucosylTrfase"/>
</dbReference>
<sequence>MSIFPLNINIKESLSRCVKIAERLDDGTPQVKILLAFLCGAWYLIVIICHSIGLFQFFRHYSSKKNPAISSKSELNNVPHVTILRPIKGQEPFLYECIAAGFRQHYPKEKFTIYLCVATACDPAVPTLKLILNDFSSFDARILIENEDDTGIEISRSTNSRLGPNPKIQNLSRGYHDAKGDIIWILDCNVWVGTGVMGRMVDKLCGFTADGSRGVPFKLVHQLPIVVNCSDLKSYHRTQLFSIVADFKSNGLFTTAENQTSSSRLQRYFGSFGGRLEEVFMGSSHAKNYTAINTVSVAPCLVGKSNMFRKSHLDYLTHGKSNLPSGLDFFSQFICEDHIIGDTLWRNKVEEEKSGQKFYKHGLVLGDLAIQPMADFSIQRYFDRRVRWIRARKWAVPVATIVEPGVESLVCSSYGAYAVTSLPWFQEFFGSSPSRLSFSLILLACVSIHLLIDLLCFAKLHSMASIELDANTPKFIYSLIRNKNRRHRAVGHWIIAWIGRELLAFPIWIWACFGGTTITWRGKKFITKPDMSVIEKDQLNPKITITKTKYS</sequence>
<keyword evidence="8" id="KW-0808">Transferase</keyword>
<accession>A0A0B1P239</accession>
<evidence type="ECO:0000256" key="8">
    <source>
        <dbReference type="ARBA" id="ARBA00022679"/>
    </source>
</evidence>
<name>A0A0B1P239_UNCNE</name>
<keyword evidence="7" id="KW-0328">Glycosyltransferase</keyword>
<dbReference type="PANTHER" id="PTHR12726">
    <property type="entry name" value="CERAMIDE GLUCOSYLTRANSFERASE"/>
    <property type="match status" value="1"/>
</dbReference>
<reference evidence="16 17" key="1">
    <citation type="journal article" date="2014" name="BMC Genomics">
        <title>Adaptive genomic structural variation in the grape powdery mildew pathogen, Erysiphe necator.</title>
        <authorList>
            <person name="Jones L."/>
            <person name="Riaz S."/>
            <person name="Morales-Cruz A."/>
            <person name="Amrine K.C."/>
            <person name="McGuire B."/>
            <person name="Gubler W.D."/>
            <person name="Walker M.A."/>
            <person name="Cantu D."/>
        </authorList>
    </citation>
    <scope>NUCLEOTIDE SEQUENCE [LARGE SCALE GENOMIC DNA]</scope>
    <source>
        <strain evidence="17">c</strain>
    </source>
</reference>
<comment type="similarity">
    <text evidence="4">Belongs to the glycosyltransferase 2 family.</text>
</comment>
<dbReference type="GO" id="GO:0006679">
    <property type="term" value="P:glucosylceramide biosynthetic process"/>
    <property type="evidence" value="ECO:0007669"/>
    <property type="project" value="TreeGrafter"/>
</dbReference>
<evidence type="ECO:0000313" key="16">
    <source>
        <dbReference type="EMBL" id="KHJ32303.1"/>
    </source>
</evidence>
<dbReference type="GO" id="GO:0016020">
    <property type="term" value="C:membrane"/>
    <property type="evidence" value="ECO:0007669"/>
    <property type="project" value="UniProtKB-SubCell"/>
</dbReference>
<evidence type="ECO:0000256" key="3">
    <source>
        <dbReference type="ARBA" id="ARBA00004991"/>
    </source>
</evidence>
<comment type="pathway">
    <text evidence="2">Lipid metabolism; sphingolipid metabolism.</text>
</comment>
<keyword evidence="10 15" id="KW-1133">Transmembrane helix</keyword>
<dbReference type="STRING" id="52586.A0A0B1P239"/>
<evidence type="ECO:0000256" key="1">
    <source>
        <dbReference type="ARBA" id="ARBA00004141"/>
    </source>
</evidence>
<evidence type="ECO:0000256" key="9">
    <source>
        <dbReference type="ARBA" id="ARBA00022692"/>
    </source>
</evidence>
<organism evidence="16 17">
    <name type="scientific">Uncinula necator</name>
    <name type="common">Grape powdery mildew</name>
    <dbReference type="NCBI Taxonomy" id="52586"/>
    <lineage>
        <taxon>Eukaryota</taxon>
        <taxon>Fungi</taxon>
        <taxon>Dikarya</taxon>
        <taxon>Ascomycota</taxon>
        <taxon>Pezizomycotina</taxon>
        <taxon>Leotiomycetes</taxon>
        <taxon>Erysiphales</taxon>
        <taxon>Erysiphaceae</taxon>
        <taxon>Erysiphe</taxon>
    </lineage>
</organism>
<evidence type="ECO:0000313" key="17">
    <source>
        <dbReference type="Proteomes" id="UP000030854"/>
    </source>
</evidence>
<feature type="transmembrane region" description="Helical" evidence="15">
    <location>
        <begin position="394"/>
        <end position="416"/>
    </location>
</feature>
<proteinExistence type="inferred from homology"/>
<dbReference type="Proteomes" id="UP000030854">
    <property type="component" value="Unassembled WGS sequence"/>
</dbReference>
<evidence type="ECO:0000256" key="11">
    <source>
        <dbReference type="ARBA" id="ARBA00023136"/>
    </source>
</evidence>
<keyword evidence="9 15" id="KW-0812">Transmembrane</keyword>
<comment type="caution">
    <text evidence="16">The sequence shown here is derived from an EMBL/GenBank/DDBJ whole genome shotgun (WGS) entry which is preliminary data.</text>
</comment>
<evidence type="ECO:0000256" key="14">
    <source>
        <dbReference type="ARBA" id="ARBA00032575"/>
    </source>
</evidence>
<evidence type="ECO:0000256" key="4">
    <source>
        <dbReference type="ARBA" id="ARBA00006739"/>
    </source>
</evidence>
<dbReference type="EC" id="2.4.1.80" evidence="5"/>
<comment type="pathway">
    <text evidence="3">Sphingolipid metabolism.</text>
</comment>
<comment type="subcellular location">
    <subcellularLocation>
        <location evidence="1">Membrane</location>
        <topology evidence="1">Multi-pass membrane protein</topology>
    </subcellularLocation>
</comment>
<keyword evidence="17" id="KW-1185">Reference proteome</keyword>
<gene>
    <name evidence="16" type="ORF">EV44_g4379</name>
</gene>
<dbReference type="UniPathway" id="UPA00222"/>
<keyword evidence="11 15" id="KW-0472">Membrane</keyword>
<evidence type="ECO:0000256" key="6">
    <source>
        <dbReference type="ARBA" id="ARBA00019988"/>
    </source>
</evidence>
<dbReference type="InterPro" id="IPR029044">
    <property type="entry name" value="Nucleotide-diphossugar_trans"/>
</dbReference>
<dbReference type="EMBL" id="JNVN01002188">
    <property type="protein sequence ID" value="KHJ32303.1"/>
    <property type="molecule type" value="Genomic_DNA"/>
</dbReference>
<feature type="transmembrane region" description="Helical" evidence="15">
    <location>
        <begin position="490"/>
        <end position="511"/>
    </location>
</feature>
<dbReference type="Pfam" id="PF13506">
    <property type="entry name" value="Glyco_transf_21"/>
    <property type="match status" value="1"/>
</dbReference>
<evidence type="ECO:0000256" key="15">
    <source>
        <dbReference type="SAM" id="Phobius"/>
    </source>
</evidence>
<evidence type="ECO:0000256" key="2">
    <source>
        <dbReference type="ARBA" id="ARBA00004760"/>
    </source>
</evidence>